<accession>A0A086E679</accession>
<evidence type="ECO:0000313" key="2">
    <source>
        <dbReference type="EMBL" id="MBN3105407.1"/>
    </source>
</evidence>
<keyword evidence="7" id="KW-1185">Reference proteome</keyword>
<dbReference type="AlphaFoldDB" id="A0A086E679"/>
<dbReference type="EMBL" id="JAXHOZ010000004">
    <property type="protein sequence ID" value="MDY4376279.1"/>
    <property type="molecule type" value="Genomic_DNA"/>
</dbReference>
<sequence>MADTQRIRQESMRWHLLIALNKTRPYTANEMFLLALMQRLYADASEPELRHALDYLADRKMAVLTKAVGGVWLANLTRLGVDVVEYAVDGMVGIARPEKYWDR</sequence>
<evidence type="ECO:0000313" key="4">
    <source>
        <dbReference type="EMBL" id="QPK22527.1"/>
    </source>
</evidence>
<organism evidence="1 5">
    <name type="scientific">Pectobacterium brasiliense</name>
    <dbReference type="NCBI Taxonomy" id="180957"/>
    <lineage>
        <taxon>Bacteria</taxon>
        <taxon>Pseudomonadati</taxon>
        <taxon>Pseudomonadota</taxon>
        <taxon>Gammaproteobacteria</taxon>
        <taxon>Enterobacterales</taxon>
        <taxon>Pectobacteriaceae</taxon>
        <taxon>Pectobacterium</taxon>
    </lineage>
</organism>
<dbReference type="RefSeq" id="WP_010281036.1">
    <property type="nucleotide sequence ID" value="NZ_BSWF01000002.1"/>
</dbReference>
<dbReference type="KEGG" id="pbra:B5S52_13715"/>
<dbReference type="Proteomes" id="UP000762586">
    <property type="component" value="Unassembled WGS sequence"/>
</dbReference>
<dbReference type="EMBL" id="JACGET010000004">
    <property type="protein sequence ID" value="MBN3105407.1"/>
    <property type="molecule type" value="Genomic_DNA"/>
</dbReference>
<dbReference type="EMBL" id="JQOD01000003">
    <property type="protein sequence ID" value="KGA32999.1"/>
    <property type="molecule type" value="Genomic_DNA"/>
</dbReference>
<protein>
    <recommendedName>
        <fullName evidence="8">Phage protein</fullName>
    </recommendedName>
</protein>
<dbReference type="EMBL" id="CP065031">
    <property type="protein sequence ID" value="QPK22527.1"/>
    <property type="molecule type" value="Genomic_DNA"/>
</dbReference>
<evidence type="ECO:0000313" key="3">
    <source>
        <dbReference type="EMBL" id="MDY4376279.1"/>
    </source>
</evidence>
<evidence type="ECO:0000313" key="6">
    <source>
        <dbReference type="Proteomes" id="UP000269351"/>
    </source>
</evidence>
<proteinExistence type="predicted"/>
<evidence type="ECO:0000313" key="7">
    <source>
        <dbReference type="Proteomes" id="UP000762586"/>
    </source>
</evidence>
<reference evidence="4 6" key="3">
    <citation type="submission" date="2020-11" db="EMBL/GenBank/DDBJ databases">
        <title>Complete genome sequence of Pectobacterium brasiliense strain F126.</title>
        <authorList>
            <person name="Miroshnikov K."/>
            <person name="Vo T.N.H."/>
            <person name="Khodykina M.V."/>
            <person name="Kabanova A.P."/>
            <person name="Shneider M."/>
            <person name="Korzhenkov A."/>
            <person name="Toschakov S.V."/>
            <person name="Miroshnikov K.A."/>
            <person name="Ignatov A.N."/>
            <person name="Mikhailova Y.V."/>
            <person name="Shelenkov A."/>
            <person name="Yanushevich Y.G."/>
            <person name="Evseev P.V."/>
        </authorList>
    </citation>
    <scope>NUCLEOTIDE SEQUENCE [LARGE SCALE GENOMIC DNA]</scope>
    <source>
        <strain evidence="4 6">F126</strain>
    </source>
</reference>
<name>A0A086E679_9GAMM</name>
<reference evidence="1 5" key="1">
    <citation type="submission" date="2014-08" db="EMBL/GenBank/DDBJ databases">
        <title>Genome sequences of NCPPB Pectobacterium isolates.</title>
        <authorList>
            <person name="Glover R.H."/>
            <person name="Sapp M."/>
            <person name="Elphinstone J."/>
        </authorList>
    </citation>
    <scope>NUCLEOTIDE SEQUENCE [LARGE SCALE GENOMIC DNA]</scope>
    <source>
        <strain evidence="1 5">LMG 21372</strain>
    </source>
</reference>
<evidence type="ECO:0000313" key="5">
    <source>
        <dbReference type="Proteomes" id="UP000029435"/>
    </source>
</evidence>
<dbReference type="GeneID" id="57243964"/>
<dbReference type="PATRIC" id="fig|180957.22.peg.928"/>
<evidence type="ECO:0000313" key="1">
    <source>
        <dbReference type="EMBL" id="KGA32999.1"/>
    </source>
</evidence>
<reference evidence="3" key="4">
    <citation type="submission" date="2023-11" db="EMBL/GenBank/DDBJ databases">
        <title>Comparative genomics revealed phylogeny of phytopathogenic Pectobacterium aroidearum based on whole-genome sequencing and function of putative horizontal acquire islands in P. aroidearum PccS1.</title>
        <authorList>
            <person name="Fan J."/>
            <person name="Yang L."/>
        </authorList>
    </citation>
    <scope>NUCLEOTIDE SEQUENCE</scope>
    <source>
        <strain evidence="3">NJAU140</strain>
    </source>
</reference>
<dbReference type="Proteomes" id="UP000269351">
    <property type="component" value="Chromosome"/>
</dbReference>
<dbReference type="STRING" id="180957.B5S52_13715"/>
<evidence type="ECO:0008006" key="8">
    <source>
        <dbReference type="Google" id="ProtNLM"/>
    </source>
</evidence>
<dbReference type="OrthoDB" id="5677692at2"/>
<dbReference type="Proteomes" id="UP000029435">
    <property type="component" value="Unassembled WGS sequence"/>
</dbReference>
<reference evidence="2 7" key="2">
    <citation type="submission" date="2020-07" db="EMBL/GenBank/DDBJ databases">
        <title>A pangenomic view of the genus Pectobacterium provides insights into genome organization, phylogeny, and virulence.</title>
        <authorList>
            <person name="Jonkheer E."/>
            <person name="Brankovics B."/>
            <person name="Houwers I."/>
            <person name="Van Der Wolf J."/>
            <person name="Bonants P."/>
            <person name="Vreeburg R."/>
            <person name="Bollema R."/>
            <person name="De Haan J."/>
            <person name="Berke L."/>
            <person name="De Ridder D."/>
            <person name="Smit S."/>
            <person name="Van Der Lee T.A.J."/>
        </authorList>
    </citation>
    <scope>NUCLEOTIDE SEQUENCE [LARGE SCALE GENOMIC DNA]</scope>
    <source>
        <strain evidence="2 7">NAK:384</strain>
    </source>
</reference>
<dbReference type="Proteomes" id="UP001269968">
    <property type="component" value="Unassembled WGS sequence"/>
</dbReference>
<gene>
    <name evidence="4" type="ORF">F126LOC_012650</name>
    <name evidence="2" type="ORF">H4F48_04855</name>
    <name evidence="1" type="ORF">KU74_13920</name>
    <name evidence="3" type="ORF">SOV92_00235</name>
</gene>